<evidence type="ECO:0000256" key="10">
    <source>
        <dbReference type="SAM" id="Phobius"/>
    </source>
</evidence>
<feature type="domain" description="Protein kinase" evidence="11">
    <location>
        <begin position="12"/>
        <end position="279"/>
    </location>
</feature>
<dbReference type="PROSITE" id="PS50011">
    <property type="entry name" value="PROTEIN_KINASE_DOM"/>
    <property type="match status" value="1"/>
</dbReference>
<gene>
    <name evidence="12" type="ORF">UABAM_00878</name>
</gene>
<dbReference type="PROSITE" id="PS50005">
    <property type="entry name" value="TPR"/>
    <property type="match status" value="1"/>
</dbReference>
<keyword evidence="10" id="KW-0472">Membrane</keyword>
<feature type="repeat" description="TPR" evidence="8">
    <location>
        <begin position="498"/>
        <end position="531"/>
    </location>
</feature>
<dbReference type="OrthoDB" id="6111975at2"/>
<keyword evidence="8" id="KW-0802">TPR repeat</keyword>
<accession>A0A5S9F1C9</accession>
<keyword evidence="13" id="KW-1185">Reference proteome</keyword>
<evidence type="ECO:0000256" key="7">
    <source>
        <dbReference type="ARBA" id="ARBA00022840"/>
    </source>
</evidence>
<organism evidence="12 13">
    <name type="scientific">Uabimicrobium amorphum</name>
    <dbReference type="NCBI Taxonomy" id="2596890"/>
    <lineage>
        <taxon>Bacteria</taxon>
        <taxon>Pseudomonadati</taxon>
        <taxon>Planctomycetota</taxon>
        <taxon>Candidatus Uabimicrobiia</taxon>
        <taxon>Candidatus Uabimicrobiales</taxon>
        <taxon>Candidatus Uabimicrobiaceae</taxon>
        <taxon>Candidatus Uabimicrobium</taxon>
    </lineage>
</organism>
<dbReference type="SUPFAM" id="SSF48371">
    <property type="entry name" value="ARM repeat"/>
    <property type="match status" value="1"/>
</dbReference>
<dbReference type="Pfam" id="PF13432">
    <property type="entry name" value="TPR_16"/>
    <property type="match status" value="1"/>
</dbReference>
<evidence type="ECO:0000313" key="12">
    <source>
        <dbReference type="EMBL" id="BBM82535.1"/>
    </source>
</evidence>
<keyword evidence="3" id="KW-0723">Serine/threonine-protein kinase</keyword>
<dbReference type="SMART" id="SM00220">
    <property type="entry name" value="S_TKc"/>
    <property type="match status" value="1"/>
</dbReference>
<dbReference type="InterPro" id="IPR011990">
    <property type="entry name" value="TPR-like_helical_dom_sf"/>
</dbReference>
<dbReference type="EMBL" id="AP019860">
    <property type="protein sequence ID" value="BBM82535.1"/>
    <property type="molecule type" value="Genomic_DNA"/>
</dbReference>
<dbReference type="FunFam" id="1.10.510.10:FF:000021">
    <property type="entry name" value="Serine/threonine protein kinase"/>
    <property type="match status" value="1"/>
</dbReference>
<feature type="binding site" evidence="9">
    <location>
        <position position="41"/>
    </location>
    <ligand>
        <name>ATP</name>
        <dbReference type="ChEBI" id="CHEBI:30616"/>
    </ligand>
</feature>
<dbReference type="InterPro" id="IPR011989">
    <property type="entry name" value="ARM-like"/>
</dbReference>
<dbReference type="InterPro" id="IPR019734">
    <property type="entry name" value="TPR_rpt"/>
</dbReference>
<evidence type="ECO:0000256" key="4">
    <source>
        <dbReference type="ARBA" id="ARBA00022679"/>
    </source>
</evidence>
<evidence type="ECO:0000256" key="8">
    <source>
        <dbReference type="PROSITE-ProRule" id="PRU00339"/>
    </source>
</evidence>
<dbReference type="PANTHER" id="PTHR43671">
    <property type="entry name" value="SERINE/THREONINE-PROTEIN KINASE NEK"/>
    <property type="match status" value="1"/>
</dbReference>
<dbReference type="InterPro" id="IPR011009">
    <property type="entry name" value="Kinase-like_dom_sf"/>
</dbReference>
<evidence type="ECO:0000256" key="1">
    <source>
        <dbReference type="ARBA" id="ARBA00010886"/>
    </source>
</evidence>
<evidence type="ECO:0000313" key="13">
    <source>
        <dbReference type="Proteomes" id="UP000326354"/>
    </source>
</evidence>
<reference evidence="12 13" key="1">
    <citation type="submission" date="2019-08" db="EMBL/GenBank/DDBJ databases">
        <title>Complete genome sequence of Candidatus Uab amorphum.</title>
        <authorList>
            <person name="Shiratori T."/>
            <person name="Suzuki S."/>
            <person name="Kakizawa Y."/>
            <person name="Ishida K."/>
        </authorList>
    </citation>
    <scope>NUCLEOTIDE SEQUENCE [LARGE SCALE GENOMIC DNA]</scope>
    <source>
        <strain evidence="12 13">SRT547</strain>
    </source>
</reference>
<evidence type="ECO:0000256" key="9">
    <source>
        <dbReference type="PROSITE-ProRule" id="PRU10141"/>
    </source>
</evidence>
<dbReference type="InterPro" id="IPR017441">
    <property type="entry name" value="Protein_kinase_ATP_BS"/>
</dbReference>
<dbReference type="InterPro" id="IPR050660">
    <property type="entry name" value="NEK_Ser/Thr_kinase"/>
</dbReference>
<dbReference type="SUPFAM" id="SSF48452">
    <property type="entry name" value="TPR-like"/>
    <property type="match status" value="3"/>
</dbReference>
<dbReference type="CDD" id="cd14014">
    <property type="entry name" value="STKc_PknB_like"/>
    <property type="match status" value="1"/>
</dbReference>
<feature type="transmembrane region" description="Helical" evidence="10">
    <location>
        <begin position="289"/>
        <end position="311"/>
    </location>
</feature>
<keyword evidence="10" id="KW-1133">Transmembrane helix</keyword>
<dbReference type="RefSeq" id="WP_151966775.1">
    <property type="nucleotide sequence ID" value="NZ_AP019860.1"/>
</dbReference>
<dbReference type="EC" id="2.7.11.1" evidence="2"/>
<dbReference type="GO" id="GO:0005524">
    <property type="term" value="F:ATP binding"/>
    <property type="evidence" value="ECO:0007669"/>
    <property type="project" value="UniProtKB-UniRule"/>
</dbReference>
<evidence type="ECO:0000256" key="3">
    <source>
        <dbReference type="ARBA" id="ARBA00022527"/>
    </source>
</evidence>
<name>A0A5S9F1C9_UABAM</name>
<sequence>MSTSQHKVIGNYQIMSILGQGGMGKVYKAWDPNLKRVVALKTILPNQMNESAVSRFYREATAVSKLHHPSIVQIHTIGEENGVHYFTMDYIEGSPLDEYVAERKLIPNKIAGLMRKIAKGIHYAHSQGVIHRDLKPDNILVDNSGNPHIMDFGLAKIDSGGYDLTKTGDTLGTPFYMSPEQAEGLHKEVDERSDIFALGAILYRLLTGQFAFHAQSFISLVQKILREDPVPPRQINKKIPQSLENVCLVALSKDKAHRYPSANAFADDLGRSLRNRPVATKVRKPQNNVAILAVVACFSVIVMMTVIWNLLRDKNPVELQNLETSVSKSQKIYIEASENIAQQDYLKAIKLLHEYQKVSKKTGDDINEKLFLCYAKTQQYELARKLYESLQERSSSTKFTMSQLLAGQNRNAQALLLLDEVIHKANDEIANEALLYKGSIYLKNKSYRKALDCFQRKPQVANIPIVLFYQGICSFHLDDYQRAKQFFTKASPYIEDDPQLLHYQAQILLHEEKYSEALTKIQQAIDLAPGHDEYYIVRGKIQQKLNLFVAAKTSFIKALKLNALNVNAIGNFMDFAVKQPEIENDYFWTISYYVGQLARTERPDVFRGDFKKLLANYSQDYVQWRTAQQRNNGDPQVFIKILQTSTRPQIYSQALSGLLSLRYHPQCEIILQDAIDKNSQNEQLQKVFNILREKKIQEQKRIVSYYIIDFYLNQNASALIALQKKQTLIAELLHDGTQILHLRYAAANALAHLGKFSSLEKLAQHTDPQLAIIARCVLRDCGHFIPIAVPEIIDQINSKFLTARICHAMNYPLANKLDPRDTSYRIHTHYLQKWLTHSDPAIQIYAAANLSRIAYIIDTAQRSNLRQQVRNILQKFMAHKIPEFRSCAHHYFWHTTSFNEFERDKYLYIRALNDTHDDVVSTVLFFSYRFNMNLVADPLIQLIRRTDNLRLKLPAIYALAIGNSDHPFLQELLHDTQNSFFVRATVVVFTGYTRLLKLTRNPATAFRQLPKDMAAAKKQIEVMSKDPQESLRIFIYYCNSFVFNNSPLYLIDQETDNVRAHLILNSVGGYQNQMLSLIQKPQSSISERRNMAKKYIKSTNDKVKENAVAAYLTLSTRAQRKKIMHKCLNSSEPLRKGAAQGFYNLIYLDILKKYPIYQALDRVLPDTRYRTYLSYLRQALPTDREKYLRFLSNAIKLSPQSKYLYERAILYRLQNKLVLAEQDLQQAIQQTPQNSLYLLELIEIYVDTHKPTLAKQKLQELEKRDLDNAINLRMGKIYWNLREGKKAKHFFYKCLVNNKETYHMIAYLDTIIANVEIARIFAAENDVKSAVKYLQYYDSIYRRIYNVSLRDHRLLTKTMIMQYPELRAVLHQDWVKNLKR</sequence>
<dbReference type="SMART" id="SM00028">
    <property type="entry name" value="TPR"/>
    <property type="match status" value="6"/>
</dbReference>
<dbReference type="KEGG" id="uam:UABAM_00878"/>
<dbReference type="Proteomes" id="UP000326354">
    <property type="component" value="Chromosome"/>
</dbReference>
<dbReference type="Gene3D" id="1.10.510.10">
    <property type="entry name" value="Transferase(Phosphotransferase) domain 1"/>
    <property type="match status" value="1"/>
</dbReference>
<dbReference type="PROSITE" id="PS00107">
    <property type="entry name" value="PROTEIN_KINASE_ATP"/>
    <property type="match status" value="1"/>
</dbReference>
<keyword evidence="7 9" id="KW-0067">ATP-binding</keyword>
<evidence type="ECO:0000256" key="5">
    <source>
        <dbReference type="ARBA" id="ARBA00022741"/>
    </source>
</evidence>
<dbReference type="PANTHER" id="PTHR43671:SF13">
    <property type="entry name" value="SERINE_THREONINE-PROTEIN KINASE NEK2"/>
    <property type="match status" value="1"/>
</dbReference>
<protein>
    <recommendedName>
        <fullName evidence="2">non-specific serine/threonine protein kinase</fullName>
        <ecNumber evidence="2">2.7.11.1</ecNumber>
    </recommendedName>
</protein>
<dbReference type="PROSITE" id="PS00108">
    <property type="entry name" value="PROTEIN_KINASE_ST"/>
    <property type="match status" value="1"/>
</dbReference>
<dbReference type="InterPro" id="IPR000719">
    <property type="entry name" value="Prot_kinase_dom"/>
</dbReference>
<dbReference type="Gene3D" id="3.30.200.20">
    <property type="entry name" value="Phosphorylase Kinase, domain 1"/>
    <property type="match status" value="1"/>
</dbReference>
<comment type="similarity">
    <text evidence="1">Belongs to the protein kinase superfamily. NEK Ser/Thr protein kinase family. NIMA subfamily.</text>
</comment>
<dbReference type="InterPro" id="IPR008271">
    <property type="entry name" value="Ser/Thr_kinase_AS"/>
</dbReference>
<proteinExistence type="inferred from homology"/>
<evidence type="ECO:0000256" key="2">
    <source>
        <dbReference type="ARBA" id="ARBA00012513"/>
    </source>
</evidence>
<keyword evidence="5 9" id="KW-0547">Nucleotide-binding</keyword>
<evidence type="ECO:0000259" key="11">
    <source>
        <dbReference type="PROSITE" id="PS50011"/>
    </source>
</evidence>
<keyword evidence="4" id="KW-0808">Transferase</keyword>
<dbReference type="Pfam" id="PF00069">
    <property type="entry name" value="Pkinase"/>
    <property type="match status" value="1"/>
</dbReference>
<evidence type="ECO:0000256" key="6">
    <source>
        <dbReference type="ARBA" id="ARBA00022777"/>
    </source>
</evidence>
<dbReference type="InterPro" id="IPR016024">
    <property type="entry name" value="ARM-type_fold"/>
</dbReference>
<dbReference type="GO" id="GO:0004674">
    <property type="term" value="F:protein serine/threonine kinase activity"/>
    <property type="evidence" value="ECO:0007669"/>
    <property type="project" value="UniProtKB-KW"/>
</dbReference>
<keyword evidence="6 12" id="KW-0418">Kinase</keyword>
<dbReference type="SUPFAM" id="SSF56112">
    <property type="entry name" value="Protein kinase-like (PK-like)"/>
    <property type="match status" value="1"/>
</dbReference>
<keyword evidence="10" id="KW-0812">Transmembrane</keyword>
<dbReference type="Gene3D" id="1.25.10.10">
    <property type="entry name" value="Leucine-rich Repeat Variant"/>
    <property type="match status" value="1"/>
</dbReference>
<dbReference type="Gene3D" id="1.25.40.10">
    <property type="entry name" value="Tetratricopeptide repeat domain"/>
    <property type="match status" value="4"/>
</dbReference>